<feature type="compositionally biased region" description="Polar residues" evidence="5">
    <location>
        <begin position="518"/>
        <end position="553"/>
    </location>
</feature>
<feature type="compositionally biased region" description="Polar residues" evidence="5">
    <location>
        <begin position="460"/>
        <end position="473"/>
    </location>
</feature>
<dbReference type="PROSITE" id="PS50199">
    <property type="entry name" value="ZF_RANBP2_2"/>
    <property type="match status" value="2"/>
</dbReference>
<sequence>MSGGATRFLTLLNTTNSFPLLLHHHRLLLLRHQHKLLSHFHYHPLTLSPSSPIKQQLQLHTRSAALRTDHSPPYSHPWPEWSTLLHHLSLSHSTGYGFSAEDEFVAPGGLPDDFVRAAAACLAFARQNPNILGLLSRRDIAVVVENGSPFLFKNGEESVRRMRSFLGNVLDTDIAHTVDLMKFMLSYASNPSVTSERNNFDNGELVESSVRTLLSEFAKFSYSNSESNSFASLQNQSPDRFGQTSRPVGQKVEMKRGDWICQRCSFMNFARNMKCLECEETRPKRELTGGEWECPQCDFFNYGRNMVCLRCDCKRPGEVSIGTTNSTSGVGFRNGNKVDIDNRLAANEEKAQRWFSKVSQLDSTSDMSSAITDEDFPEIMPLRKGVNRFVVSTRKTPLERRLANAQYRRNLGNDGTPEGNDSQGAGANMTINRSLDAILGHTSAVSESNNKSTAAGEYTGSDSPQPISDSASRQYGLPRGSNSNFVPFVPLPSDMFVKKPENLKTEGIDQAARDKQKSVASNTIEWTGNASGSSVPDKSGGSSQHSENLVSQNERNDTEKEQAEKSERWFKKVAELHNVTDLASAISDDDFPEIMPMRKGENRFVVSKKKDRSLTSPAYKRHMAMEQGSSTDFVPFVPFPPDYFAKKDKLQSDGADLANTAAEESSSVSAMAENNSAQQTGNPQISLENWNAKASGENFRESKTSAVYRDPTTGNSTETYVNAKSNSRDNVNSWYPEKENSGDTPILTSSPQPSENRNARESWTGNSAQQTGNPQISLENWNAKASGENFSESKTSAVYRDPTTGNSTETYVNAKSNSKDNVNSWYPEKENTGDTPILTSSPQPSENRNARESWTGKSLEGSLVKEPNPLDLSEEAKAERWFRRVAQIKDISELSQIPDEDFPSIMPMRKGVNRFVVSKRKTPLERRLTSPQYRRNLPTVSSDPVKKETDGS</sequence>
<keyword evidence="1" id="KW-0479">Metal-binding</keyword>
<reference evidence="7 8" key="1">
    <citation type="submission" date="2024-01" db="EMBL/GenBank/DDBJ databases">
        <title>A telomere-to-telomere, gap-free genome of sweet tea (Lithocarpus litseifolius).</title>
        <authorList>
            <person name="Zhou J."/>
        </authorList>
    </citation>
    <scope>NUCLEOTIDE SEQUENCE [LARGE SCALE GENOMIC DNA]</scope>
    <source>
        <strain evidence="7">Zhou-2022a</strain>
        <tissue evidence="7">Leaf</tissue>
    </source>
</reference>
<feature type="region of interest" description="Disordered" evidence="5">
    <location>
        <begin position="922"/>
        <end position="952"/>
    </location>
</feature>
<dbReference type="GO" id="GO:0008270">
    <property type="term" value="F:zinc ion binding"/>
    <property type="evidence" value="ECO:0007669"/>
    <property type="project" value="UniProtKB-KW"/>
</dbReference>
<dbReference type="PROSITE" id="PS01358">
    <property type="entry name" value="ZF_RANBP2_1"/>
    <property type="match status" value="2"/>
</dbReference>
<evidence type="ECO:0000313" key="8">
    <source>
        <dbReference type="Proteomes" id="UP001459277"/>
    </source>
</evidence>
<dbReference type="GO" id="GO:0005737">
    <property type="term" value="C:cytoplasm"/>
    <property type="evidence" value="ECO:0007669"/>
    <property type="project" value="TreeGrafter"/>
</dbReference>
<feature type="compositionally biased region" description="Polar residues" evidence="5">
    <location>
        <begin position="678"/>
        <end position="689"/>
    </location>
</feature>
<feature type="compositionally biased region" description="Polar residues" evidence="5">
    <location>
        <begin position="712"/>
        <end position="733"/>
    </location>
</feature>
<dbReference type="SMART" id="SM00547">
    <property type="entry name" value="ZnF_RBZ"/>
    <property type="match status" value="2"/>
</dbReference>
<feature type="region of interest" description="Disordered" evidence="5">
    <location>
        <begin position="655"/>
        <end position="871"/>
    </location>
</feature>
<evidence type="ECO:0000256" key="4">
    <source>
        <dbReference type="PROSITE-ProRule" id="PRU00322"/>
    </source>
</evidence>
<protein>
    <recommendedName>
        <fullName evidence="6">RanBP2-type domain-containing protein</fullName>
    </recommendedName>
</protein>
<keyword evidence="2 4" id="KW-0863">Zinc-finger</keyword>
<feature type="compositionally biased region" description="Polar residues" evidence="5">
    <location>
        <begin position="929"/>
        <end position="942"/>
    </location>
</feature>
<evidence type="ECO:0000313" key="7">
    <source>
        <dbReference type="EMBL" id="KAK9986905.1"/>
    </source>
</evidence>
<feature type="compositionally biased region" description="Basic and acidic residues" evidence="5">
    <location>
        <begin position="507"/>
        <end position="517"/>
    </location>
</feature>
<evidence type="ECO:0000256" key="5">
    <source>
        <dbReference type="SAM" id="MobiDB-lite"/>
    </source>
</evidence>
<dbReference type="GO" id="GO:0003729">
    <property type="term" value="F:mRNA binding"/>
    <property type="evidence" value="ECO:0007669"/>
    <property type="project" value="TreeGrafter"/>
</dbReference>
<feature type="compositionally biased region" description="Polar residues" evidence="5">
    <location>
        <begin position="444"/>
        <end position="453"/>
    </location>
</feature>
<feature type="compositionally biased region" description="Polar residues" evidence="5">
    <location>
        <begin position="419"/>
        <end position="428"/>
    </location>
</feature>
<feature type="compositionally biased region" description="Polar residues" evidence="5">
    <location>
        <begin position="742"/>
        <end position="780"/>
    </location>
</feature>
<feature type="region of interest" description="Disordered" evidence="5">
    <location>
        <begin position="507"/>
        <end position="566"/>
    </location>
</feature>
<feature type="region of interest" description="Disordered" evidence="5">
    <location>
        <begin position="229"/>
        <end position="248"/>
    </location>
</feature>
<feature type="compositionally biased region" description="Polar residues" evidence="5">
    <location>
        <begin position="233"/>
        <end position="247"/>
    </location>
</feature>
<evidence type="ECO:0000256" key="2">
    <source>
        <dbReference type="ARBA" id="ARBA00022771"/>
    </source>
</evidence>
<evidence type="ECO:0000256" key="1">
    <source>
        <dbReference type="ARBA" id="ARBA00022723"/>
    </source>
</evidence>
<feature type="compositionally biased region" description="Polar residues" evidence="5">
    <location>
        <begin position="803"/>
        <end position="824"/>
    </location>
</feature>
<dbReference type="InterPro" id="IPR001876">
    <property type="entry name" value="Znf_RanBP2"/>
</dbReference>
<dbReference type="PANTHER" id="PTHR23111">
    <property type="entry name" value="ZINC FINGER PROTEIN"/>
    <property type="match status" value="1"/>
</dbReference>
<feature type="domain" description="RanBP2-type" evidence="6">
    <location>
        <begin position="288"/>
        <end position="317"/>
    </location>
</feature>
<dbReference type="Proteomes" id="UP001459277">
    <property type="component" value="Unassembled WGS sequence"/>
</dbReference>
<evidence type="ECO:0000259" key="6">
    <source>
        <dbReference type="PROSITE" id="PS50199"/>
    </source>
</evidence>
<organism evidence="7 8">
    <name type="scientific">Lithocarpus litseifolius</name>
    <dbReference type="NCBI Taxonomy" id="425828"/>
    <lineage>
        <taxon>Eukaryota</taxon>
        <taxon>Viridiplantae</taxon>
        <taxon>Streptophyta</taxon>
        <taxon>Embryophyta</taxon>
        <taxon>Tracheophyta</taxon>
        <taxon>Spermatophyta</taxon>
        <taxon>Magnoliopsida</taxon>
        <taxon>eudicotyledons</taxon>
        <taxon>Gunneridae</taxon>
        <taxon>Pentapetalae</taxon>
        <taxon>rosids</taxon>
        <taxon>fabids</taxon>
        <taxon>Fagales</taxon>
        <taxon>Fagaceae</taxon>
        <taxon>Lithocarpus</taxon>
    </lineage>
</organism>
<feature type="compositionally biased region" description="Basic and acidic residues" evidence="5">
    <location>
        <begin position="554"/>
        <end position="566"/>
    </location>
</feature>
<keyword evidence="8" id="KW-1185">Reference proteome</keyword>
<accession>A0AAW2BPW9</accession>
<dbReference type="EMBL" id="JAZDWU010000011">
    <property type="protein sequence ID" value="KAK9986905.1"/>
    <property type="molecule type" value="Genomic_DNA"/>
</dbReference>
<name>A0AAW2BPW9_9ROSI</name>
<gene>
    <name evidence="7" type="ORF">SO802_031856</name>
</gene>
<feature type="region of interest" description="Disordered" evidence="5">
    <location>
        <begin position="444"/>
        <end position="482"/>
    </location>
</feature>
<feature type="region of interest" description="Disordered" evidence="5">
    <location>
        <begin position="406"/>
        <end position="428"/>
    </location>
</feature>
<keyword evidence="3" id="KW-0862">Zinc</keyword>
<dbReference type="PANTHER" id="PTHR23111:SF30">
    <property type="entry name" value="ZINC FINGER PROTEIN VAR3, CHLOROPLASTIC"/>
    <property type="match status" value="1"/>
</dbReference>
<dbReference type="AlphaFoldDB" id="A0AAW2BPW9"/>
<proteinExistence type="predicted"/>
<dbReference type="InterPro" id="IPR036443">
    <property type="entry name" value="Znf_RanBP2_sf"/>
</dbReference>
<comment type="caution">
    <text evidence="7">The sequence shown here is derived from an EMBL/GenBank/DDBJ whole genome shotgun (WGS) entry which is preliminary data.</text>
</comment>
<dbReference type="SUPFAM" id="SSF90209">
    <property type="entry name" value="Ran binding protein zinc finger-like"/>
    <property type="match status" value="1"/>
</dbReference>
<dbReference type="Pfam" id="PF00641">
    <property type="entry name" value="Zn_ribbon_RanBP"/>
    <property type="match status" value="2"/>
</dbReference>
<feature type="compositionally biased region" description="Low complexity" evidence="5">
    <location>
        <begin position="658"/>
        <end position="677"/>
    </location>
</feature>
<feature type="domain" description="RanBP2-type" evidence="6">
    <location>
        <begin position="255"/>
        <end position="284"/>
    </location>
</feature>
<dbReference type="Gene3D" id="4.10.1060.10">
    <property type="entry name" value="Zinc finger, RanBP2-type"/>
    <property type="match status" value="2"/>
</dbReference>
<evidence type="ECO:0000256" key="3">
    <source>
        <dbReference type="ARBA" id="ARBA00022833"/>
    </source>
</evidence>
<feature type="compositionally biased region" description="Polar residues" evidence="5">
    <location>
        <begin position="833"/>
        <end position="847"/>
    </location>
</feature>